<organism evidence="1 2">
    <name type="scientific">Haloquadratum walsbyi J07HQW1</name>
    <dbReference type="NCBI Taxonomy" id="1238424"/>
    <lineage>
        <taxon>Archaea</taxon>
        <taxon>Methanobacteriati</taxon>
        <taxon>Methanobacteriota</taxon>
        <taxon>Stenosarchaea group</taxon>
        <taxon>Halobacteria</taxon>
        <taxon>Halobacteriales</taxon>
        <taxon>Haloferacaceae</taxon>
        <taxon>Haloquadratum</taxon>
    </lineage>
</organism>
<proteinExistence type="predicted"/>
<reference evidence="1 2" key="1">
    <citation type="journal article" date="2013" name="PLoS ONE">
        <title>Assembly-driven community genomics of a hypersaline microbial ecosystem.</title>
        <authorList>
            <person name="Podell S."/>
            <person name="Ugalde J.A."/>
            <person name="Narasingarao P."/>
            <person name="Banfield J.F."/>
            <person name="Heidelberg K.B."/>
            <person name="Allen E.E."/>
        </authorList>
    </citation>
    <scope>NUCLEOTIDE SEQUENCE [LARGE SCALE GENOMIC DNA]</scope>
    <source>
        <strain evidence="2">J07HQW1</strain>
    </source>
</reference>
<dbReference type="EMBL" id="KE356560">
    <property type="protein sequence ID" value="ERG90223.1"/>
    <property type="molecule type" value="Genomic_DNA"/>
</dbReference>
<protein>
    <submittedName>
        <fullName evidence="1">Uncharacterized protein</fullName>
    </submittedName>
</protein>
<evidence type="ECO:0000313" key="2">
    <source>
        <dbReference type="Proteomes" id="UP000030649"/>
    </source>
</evidence>
<evidence type="ECO:0000313" key="1">
    <source>
        <dbReference type="EMBL" id="ERG90223.1"/>
    </source>
</evidence>
<dbReference type="STRING" id="1238424.J07HQW1_00241"/>
<sequence>MPDSLTDSLDEIILTVPPSTMPSSVQIETNAFDDPVNRLSFSSTGMFVDTVFSRLEIAR</sequence>
<name>U1N1K8_9EURY</name>
<gene>
    <name evidence="1" type="ORF">J07HQW1_00241</name>
</gene>
<accession>U1N1K8</accession>
<dbReference type="AlphaFoldDB" id="U1N1K8"/>
<dbReference type="HOGENOM" id="CLU_2949241_0_0_2"/>
<dbReference type="Proteomes" id="UP000030649">
    <property type="component" value="Unassembled WGS sequence"/>
</dbReference>